<dbReference type="InterPro" id="IPR045853">
    <property type="entry name" value="Pep_chain_release_fac_I_sf"/>
</dbReference>
<evidence type="ECO:0000259" key="2">
    <source>
        <dbReference type="Pfam" id="PF00472"/>
    </source>
</evidence>
<dbReference type="PANTHER" id="PTHR43804">
    <property type="entry name" value="LD18447P"/>
    <property type="match status" value="1"/>
</dbReference>
<evidence type="ECO:0000313" key="3">
    <source>
        <dbReference type="EMBL" id="KAG0550021.1"/>
    </source>
</evidence>
<protein>
    <recommendedName>
        <fullName evidence="2">Prokaryotic-type class I peptide chain release factors domain-containing protein</fullName>
    </recommendedName>
</protein>
<proteinExistence type="inferred from homology"/>
<dbReference type="SUPFAM" id="SSF75620">
    <property type="entry name" value="Release factor"/>
    <property type="match status" value="1"/>
</dbReference>
<dbReference type="EMBL" id="CM027680">
    <property type="protein sequence ID" value="KAG0550021.1"/>
    <property type="molecule type" value="Genomic_DNA"/>
</dbReference>
<feature type="domain" description="Prokaryotic-type class I peptide chain release factors" evidence="2">
    <location>
        <begin position="66"/>
        <end position="142"/>
    </location>
</feature>
<dbReference type="AlphaFoldDB" id="A0A921S1U3"/>
<comment type="caution">
    <text evidence="3">The sequence shown here is derived from an EMBL/GenBank/DDBJ whole genome shotgun (WGS) entry which is preliminary data.</text>
</comment>
<dbReference type="Gene3D" id="3.30.160.20">
    <property type="match status" value="1"/>
</dbReference>
<dbReference type="Proteomes" id="UP000807115">
    <property type="component" value="Chromosome 1"/>
</dbReference>
<reference evidence="3" key="1">
    <citation type="journal article" date="2019" name="BMC Genomics">
        <title>A new reference genome for Sorghum bicolor reveals high levels of sequence similarity between sweet and grain genotypes: implications for the genetics of sugar metabolism.</title>
        <authorList>
            <person name="Cooper E.A."/>
            <person name="Brenton Z.W."/>
            <person name="Flinn B.S."/>
            <person name="Jenkins J."/>
            <person name="Shu S."/>
            <person name="Flowers D."/>
            <person name="Luo F."/>
            <person name="Wang Y."/>
            <person name="Xia P."/>
            <person name="Barry K."/>
            <person name="Daum C."/>
            <person name="Lipzen A."/>
            <person name="Yoshinaga Y."/>
            <person name="Schmutz J."/>
            <person name="Saski C."/>
            <person name="Vermerris W."/>
            <person name="Kresovich S."/>
        </authorList>
    </citation>
    <scope>NUCLEOTIDE SEQUENCE</scope>
</reference>
<dbReference type="Pfam" id="PF00472">
    <property type="entry name" value="RF-1"/>
    <property type="match status" value="1"/>
</dbReference>
<sequence length="148" mass="17158">MIASELEALSNELARAWRKIEVVHFNFVYNKLNFESCVHRVPLTETMGCVHASTATVAIMPEVDHFDICVDPKDIELRTTRSGPNVNKVETAVDLINKLGIRIFYTERSQLQNKERAFQLLRGKLYEIKLKEQQESIRNQRKMQVIIV</sequence>
<comment type="similarity">
    <text evidence="1">Belongs to the prokaryotic/mitochondrial release factor family.</text>
</comment>
<dbReference type="InterPro" id="IPR000352">
    <property type="entry name" value="Pep_chain_release_fac_I"/>
</dbReference>
<name>A0A921S1U3_SORBI</name>
<evidence type="ECO:0000256" key="1">
    <source>
        <dbReference type="ARBA" id="ARBA00010835"/>
    </source>
</evidence>
<evidence type="ECO:0000313" key="4">
    <source>
        <dbReference type="Proteomes" id="UP000807115"/>
    </source>
</evidence>
<reference evidence="3" key="2">
    <citation type="submission" date="2020-10" db="EMBL/GenBank/DDBJ databases">
        <authorList>
            <person name="Cooper E.A."/>
            <person name="Brenton Z.W."/>
            <person name="Flinn B.S."/>
            <person name="Jenkins J."/>
            <person name="Shu S."/>
            <person name="Flowers D."/>
            <person name="Luo F."/>
            <person name="Wang Y."/>
            <person name="Xia P."/>
            <person name="Barry K."/>
            <person name="Daum C."/>
            <person name="Lipzen A."/>
            <person name="Yoshinaga Y."/>
            <person name="Schmutz J."/>
            <person name="Saski C."/>
            <person name="Vermerris W."/>
            <person name="Kresovich S."/>
        </authorList>
    </citation>
    <scope>NUCLEOTIDE SEQUENCE</scope>
</reference>
<dbReference type="PANTHER" id="PTHR43804:SF8">
    <property type="entry name" value="PEPTIDE CHAIN RELEASE FACTOR APG3, CHLOROPLASTIC"/>
    <property type="match status" value="1"/>
</dbReference>
<dbReference type="GO" id="GO:0003747">
    <property type="term" value="F:translation release factor activity"/>
    <property type="evidence" value="ECO:0007669"/>
    <property type="project" value="InterPro"/>
</dbReference>
<gene>
    <name evidence="3" type="ORF">BDA96_01G304000</name>
</gene>
<accession>A0A921S1U3</accession>
<organism evidence="3 4">
    <name type="scientific">Sorghum bicolor</name>
    <name type="common">Sorghum</name>
    <name type="synonym">Sorghum vulgare</name>
    <dbReference type="NCBI Taxonomy" id="4558"/>
    <lineage>
        <taxon>Eukaryota</taxon>
        <taxon>Viridiplantae</taxon>
        <taxon>Streptophyta</taxon>
        <taxon>Embryophyta</taxon>
        <taxon>Tracheophyta</taxon>
        <taxon>Spermatophyta</taxon>
        <taxon>Magnoliopsida</taxon>
        <taxon>Liliopsida</taxon>
        <taxon>Poales</taxon>
        <taxon>Poaceae</taxon>
        <taxon>PACMAD clade</taxon>
        <taxon>Panicoideae</taxon>
        <taxon>Andropogonodae</taxon>
        <taxon>Andropogoneae</taxon>
        <taxon>Sorghinae</taxon>
        <taxon>Sorghum</taxon>
    </lineage>
</organism>
<dbReference type="InterPro" id="IPR050057">
    <property type="entry name" value="Prokaryotic/Mito_RF"/>
</dbReference>